<keyword evidence="1" id="KW-0614">Plasmid</keyword>
<dbReference type="NCBIfam" id="NF003936">
    <property type="entry name" value="PRK05445.1"/>
    <property type="match status" value="1"/>
</dbReference>
<evidence type="ECO:0000313" key="1">
    <source>
        <dbReference type="EMBL" id="QDL90007.1"/>
    </source>
</evidence>
<dbReference type="InterPro" id="IPR023146">
    <property type="entry name" value="YfbU_alpha-helical_sf"/>
</dbReference>
<accession>A0A5B8FUU3</accession>
<organism evidence="1">
    <name type="scientific">Enterococcus faecium</name>
    <name type="common">Streptococcus faecium</name>
    <dbReference type="NCBI Taxonomy" id="1352"/>
    <lineage>
        <taxon>Bacteria</taxon>
        <taxon>Bacillati</taxon>
        <taxon>Bacillota</taxon>
        <taxon>Bacilli</taxon>
        <taxon>Lactobacillales</taxon>
        <taxon>Enterococcaceae</taxon>
        <taxon>Enterococcus</taxon>
    </lineage>
</organism>
<dbReference type="Gene3D" id="1.10.3190.10">
    <property type="entry name" value="yfbu gene product, domain 2"/>
    <property type="match status" value="1"/>
</dbReference>
<dbReference type="InterPro" id="IPR005587">
    <property type="entry name" value="UPF0304_YfbU"/>
</dbReference>
<proteinExistence type="predicted"/>
<sequence>MDKFNRLTLINQFEILKALNPNEEKYYAEKIEILTEGYEYHYSEIFENISDPLPEEDSRFVLDILNMYRDITFSKNKLKDINSIDNYYIQFKGFDFNSSTEFKLALYAQFFIEKLNRFQEIVEDSDFNTFNSHKPMRGTYIKFLENYNDLKSTNNYQFGNLSYEMISKVLSLDKVHIIV</sequence>
<reference evidence="1" key="1">
    <citation type="journal article" date="2019" name="J. Antimicrob. Chemother.">
        <title>Emergence of plasmid-mediated oxazolidinone resistance gene poxtA from CC17 Enterococcus faecium of pig origin.</title>
        <authorList>
            <person name="Huang J."/>
            <person name="Wang M."/>
            <person name="Gao Y."/>
            <person name="Chen L."/>
            <person name="Wang L."/>
        </authorList>
    </citation>
    <scope>NUCLEOTIDE SEQUENCE</scope>
    <source>
        <strain evidence="1">27</strain>
        <plasmid evidence="1">pC27-2</plasmid>
    </source>
</reference>
<dbReference type="Pfam" id="PF03887">
    <property type="entry name" value="YfbU"/>
    <property type="match status" value="1"/>
</dbReference>
<protein>
    <submittedName>
        <fullName evidence="1">UPF0304 protein yfbU</fullName>
    </submittedName>
</protein>
<dbReference type="Gene3D" id="1.10.287.680">
    <property type="entry name" value="Helix hairpin bin"/>
    <property type="match status" value="1"/>
</dbReference>
<dbReference type="InterPro" id="IPR023145">
    <property type="entry name" value="YfbU_helix-hairpin_sf"/>
</dbReference>
<dbReference type="SUPFAM" id="SSF116960">
    <property type="entry name" value="YfbU-like"/>
    <property type="match status" value="1"/>
</dbReference>
<dbReference type="AlphaFoldDB" id="A0A5B8FUU3"/>
<dbReference type="RefSeq" id="WP_172693288.1">
    <property type="nucleotide sequence ID" value="NZ_JANJNY010000100.1"/>
</dbReference>
<name>A0A5B8FUU3_ENTFC</name>
<dbReference type="EMBL" id="MH784602">
    <property type="protein sequence ID" value="QDL90007.1"/>
    <property type="molecule type" value="Genomic_DNA"/>
</dbReference>
<geneLocation type="plasmid" evidence="1">
    <name>pC27-2</name>
</geneLocation>